<dbReference type="eggNOG" id="ENOG502QSHP">
    <property type="taxonomic scope" value="Eukaryota"/>
</dbReference>
<dbReference type="GO" id="GO:0035196">
    <property type="term" value="P:miRNA processing"/>
    <property type="evidence" value="ECO:0007669"/>
    <property type="project" value="Ensembl"/>
</dbReference>
<dbReference type="Ensembl" id="ENSPSIT00000006397.1">
    <property type="protein sequence ID" value="ENSPSIP00000006360.1"/>
    <property type="gene ID" value="ENSPSIG00000005743.1"/>
</dbReference>
<keyword evidence="5 9" id="KW-0863">Zinc-finger</keyword>
<dbReference type="InterPro" id="IPR019734">
    <property type="entry name" value="TPR_rpt"/>
</dbReference>
<feature type="domain" description="C3H1-type" evidence="10">
    <location>
        <begin position="899"/>
        <end position="927"/>
    </location>
</feature>
<feature type="zinc finger region" description="C3H1-type" evidence="9">
    <location>
        <begin position="899"/>
        <end position="927"/>
    </location>
</feature>
<reference evidence="11" key="3">
    <citation type="submission" date="2025-08" db="UniProtKB">
        <authorList>
            <consortium name="Ensembl"/>
        </authorList>
    </citation>
    <scope>IDENTIFICATION</scope>
</reference>
<dbReference type="EMBL" id="AGCU01092863">
    <property type="status" value="NOT_ANNOTATED_CDS"/>
    <property type="molecule type" value="Genomic_DNA"/>
</dbReference>
<dbReference type="SUPFAM" id="SSF57667">
    <property type="entry name" value="beta-beta-alpha zinc fingers"/>
    <property type="match status" value="1"/>
</dbReference>
<dbReference type="EMBL" id="AGCU01092862">
    <property type="status" value="NOT_ANNOTATED_CDS"/>
    <property type="molecule type" value="Genomic_DNA"/>
</dbReference>
<reference evidence="12" key="1">
    <citation type="submission" date="2011-10" db="EMBL/GenBank/DDBJ databases">
        <authorList>
            <consortium name="Soft-shell Turtle Genome Consortium"/>
        </authorList>
    </citation>
    <scope>NUCLEOTIDE SEQUENCE [LARGE SCALE GENOMIC DNA]</scope>
    <source>
        <strain evidence="12">Daiwa-1</strain>
    </source>
</reference>
<name>K7FEA0_PELSI</name>
<evidence type="ECO:0000256" key="4">
    <source>
        <dbReference type="ARBA" id="ARBA00022737"/>
    </source>
</evidence>
<gene>
    <name evidence="11" type="primary">ZC3H7B</name>
</gene>
<dbReference type="Gene3D" id="3.30.160.60">
    <property type="entry name" value="Classic Zinc Finger"/>
    <property type="match status" value="1"/>
</dbReference>
<keyword evidence="3 9" id="KW-0479">Metal-binding</keyword>
<sequence length="970" mass="110948">SAEAIMERQKRKEEIEKGLQFIQSTLPLSQEDYEAFLQKLVRNLFSEGNDLFREKDFKLALVQYVEGLNVADYAASDEVIIPVELLCKLHVNRAACYFAMGVYEKALEDSEKALVLEKENIRALFRKARSLNELGRHKEAYECNSRCLLSLPHDESVTQLGQELAQKLGLRVRKAYKRPQNIFECLCGTGVMVGLNTIIKKIISSIIIHTSVKLPIYSLPRAQNLQCIPAPLATSIPVSEGTALSSSDMDTKGLSTSLPSATLLPSPDCMSLPVPESVEDFTDGEVIGEELDSLLDSLADGSQYSLLPKSLVQGTIPTNLPTEMPQLIPVFPGGTPLLPPVSSDFPPPRPWTAHAGGSQSILCSVSTSKIEMCVWDFSSSAQKKLVLRNCGTLLGARNHLLCLRHVCNFINHYFGLALAVRFTRGMLKNPLASTHIFKQACHLCYPKTGPKAGDYTYREGLEHKCKRDILLGRLRNSEDKTWKRIRPRPTKTNFVGSYYLCKDMINKQDCKYGDNCTFAYHQEEIDVWTEERKGTLNRDLLFDPLGGIKRGNLTIAKLLKEHQGIFTFLCEICFDSKPRIISKGTKDSPAVCSNLAAKHSFYDNKCLVHIVRSTSLKYSKIRQFQEHFQFDVCRHEVRYGCLREDSCHFAHSFIELKVWLLQQYSGMTHEDIVQESKKYWQLIQLSKCSKQDKGQQRLDSHFDLQMKFVCGQCWRNGQVVEPDKDLKYCSAKARHWQCKGQAVLRVMSKAKRKWVSVRPLPSIRNFPQQYDLCIHAQNGRKCQYVGNCSFAHSPEERDMWTFMKENKILDMQQTYDMWLKKHNPGKPGEGTPLTSREGEKQIQMPTDYADIMMGYHCWLCGKNSNSKKQWQQHIQSEKHKEKVFTSDNDSSCWNYRFPMGEFRLCERLQKTKACPEGEKCRYAHGQDELTEWLDRREVLKQKLAKARKDMLLCPKDDDFGKYNFLLRDGV</sequence>
<feature type="zinc finger region" description="C3H1-type" evidence="9">
    <location>
        <begin position="500"/>
        <end position="524"/>
    </location>
</feature>
<feature type="repeat" description="TPR" evidence="8">
    <location>
        <begin position="87"/>
        <end position="120"/>
    </location>
</feature>
<keyword evidence="8" id="KW-0802">TPR repeat</keyword>
<dbReference type="GO" id="GO:0008270">
    <property type="term" value="F:zinc ion binding"/>
    <property type="evidence" value="ECO:0007669"/>
    <property type="project" value="UniProtKB-KW"/>
</dbReference>
<dbReference type="Gene3D" id="1.25.40.10">
    <property type="entry name" value="Tetratricopeptide repeat domain"/>
    <property type="match status" value="1"/>
</dbReference>
<dbReference type="InterPro" id="IPR000571">
    <property type="entry name" value="Znf_CCCH"/>
</dbReference>
<dbReference type="Gene3D" id="4.10.1000.10">
    <property type="entry name" value="Zinc finger, CCCH-type"/>
    <property type="match status" value="1"/>
</dbReference>
<dbReference type="EMBL" id="AGCU01092861">
    <property type="status" value="NOT_ANNOTATED_CDS"/>
    <property type="molecule type" value="Genomic_DNA"/>
</dbReference>
<dbReference type="OMA" id="RAMSFIQ"/>
<dbReference type="EMBL" id="AGCU01092864">
    <property type="status" value="NOT_ANNOTATED_CDS"/>
    <property type="molecule type" value="Genomic_DNA"/>
</dbReference>
<keyword evidence="6 9" id="KW-0862">Zinc</keyword>
<dbReference type="InterPro" id="IPR039691">
    <property type="entry name" value="ZC3H7A/B"/>
</dbReference>
<comment type="subcellular location">
    <subcellularLocation>
        <location evidence="1">Nucleus</location>
    </subcellularLocation>
</comment>
<dbReference type="PROSITE" id="PS50005">
    <property type="entry name" value="TPR"/>
    <property type="match status" value="1"/>
</dbReference>
<feature type="domain" description="C3H1-type" evidence="10">
    <location>
        <begin position="767"/>
        <end position="795"/>
    </location>
</feature>
<accession>K7FEA0</accession>
<evidence type="ECO:0000256" key="8">
    <source>
        <dbReference type="PROSITE-ProRule" id="PRU00339"/>
    </source>
</evidence>
<dbReference type="Pfam" id="PF00642">
    <property type="entry name" value="zf-CCCH"/>
    <property type="match status" value="1"/>
</dbReference>
<dbReference type="PANTHER" id="PTHR14928">
    <property type="entry name" value="MICRO-RNA BINDING ZINC FINGER CCCH DOMAIN-CONTAINING PROTEIN 7"/>
    <property type="match status" value="1"/>
</dbReference>
<evidence type="ECO:0000313" key="11">
    <source>
        <dbReference type="Ensembl" id="ENSPSIP00000006360.1"/>
    </source>
</evidence>
<dbReference type="GeneTree" id="ENSGT00390000018542"/>
<keyword evidence="2" id="KW-0597">Phosphoprotein</keyword>
<feature type="zinc finger region" description="C3H1-type" evidence="9">
    <location>
        <begin position="632"/>
        <end position="654"/>
    </location>
</feature>
<dbReference type="AlphaFoldDB" id="K7FEA0"/>
<proteinExistence type="predicted"/>
<dbReference type="SUPFAM" id="SSF48452">
    <property type="entry name" value="TPR-like"/>
    <property type="match status" value="1"/>
</dbReference>
<dbReference type="InterPro" id="IPR011990">
    <property type="entry name" value="TPR-like_helical_dom_sf"/>
</dbReference>
<dbReference type="HOGENOM" id="CLU_012672_0_0_1"/>
<evidence type="ECO:0000313" key="12">
    <source>
        <dbReference type="Proteomes" id="UP000007267"/>
    </source>
</evidence>
<feature type="domain" description="C3H1-type" evidence="10">
    <location>
        <begin position="632"/>
        <end position="654"/>
    </location>
</feature>
<dbReference type="InterPro" id="IPR036855">
    <property type="entry name" value="Znf_CCCH_sf"/>
</dbReference>
<organism evidence="11 12">
    <name type="scientific">Pelodiscus sinensis</name>
    <name type="common">Chinese softshell turtle</name>
    <name type="synonym">Trionyx sinensis</name>
    <dbReference type="NCBI Taxonomy" id="13735"/>
    <lineage>
        <taxon>Eukaryota</taxon>
        <taxon>Metazoa</taxon>
        <taxon>Chordata</taxon>
        <taxon>Craniata</taxon>
        <taxon>Vertebrata</taxon>
        <taxon>Euteleostomi</taxon>
        <taxon>Archelosauria</taxon>
        <taxon>Testudinata</taxon>
        <taxon>Testudines</taxon>
        <taxon>Cryptodira</taxon>
        <taxon>Trionychia</taxon>
        <taxon>Trionychidae</taxon>
        <taxon>Pelodiscus</taxon>
    </lineage>
</organism>
<protein>
    <submittedName>
        <fullName evidence="11">Zinc finger CCCH-type containing 7B</fullName>
    </submittedName>
</protein>
<keyword evidence="12" id="KW-1185">Reference proteome</keyword>
<evidence type="ECO:0000256" key="9">
    <source>
        <dbReference type="PROSITE-ProRule" id="PRU00723"/>
    </source>
</evidence>
<feature type="domain" description="C3H1-type" evidence="10">
    <location>
        <begin position="500"/>
        <end position="524"/>
    </location>
</feature>
<dbReference type="GO" id="GO:0010608">
    <property type="term" value="P:post-transcriptional regulation of gene expression"/>
    <property type="evidence" value="ECO:0007669"/>
    <property type="project" value="Ensembl"/>
</dbReference>
<evidence type="ECO:0000256" key="7">
    <source>
        <dbReference type="ARBA" id="ARBA00023242"/>
    </source>
</evidence>
<keyword evidence="7" id="KW-0539">Nucleus</keyword>
<dbReference type="GO" id="GO:0035198">
    <property type="term" value="F:miRNA binding"/>
    <property type="evidence" value="ECO:0007669"/>
    <property type="project" value="Ensembl"/>
</dbReference>
<evidence type="ECO:0000256" key="2">
    <source>
        <dbReference type="ARBA" id="ARBA00022553"/>
    </source>
</evidence>
<dbReference type="InterPro" id="IPR036236">
    <property type="entry name" value="Znf_C2H2_sf"/>
</dbReference>
<dbReference type="SMART" id="SM00028">
    <property type="entry name" value="TPR"/>
    <property type="match status" value="2"/>
</dbReference>
<reference evidence="11" key="4">
    <citation type="submission" date="2025-09" db="UniProtKB">
        <authorList>
            <consortium name="Ensembl"/>
        </authorList>
    </citation>
    <scope>IDENTIFICATION</scope>
</reference>
<dbReference type="SUPFAM" id="SSF90229">
    <property type="entry name" value="CCCH zinc finger"/>
    <property type="match status" value="2"/>
</dbReference>
<evidence type="ECO:0000256" key="1">
    <source>
        <dbReference type="ARBA" id="ARBA00004123"/>
    </source>
</evidence>
<evidence type="ECO:0000256" key="5">
    <source>
        <dbReference type="ARBA" id="ARBA00022771"/>
    </source>
</evidence>
<evidence type="ECO:0000259" key="10">
    <source>
        <dbReference type="PROSITE" id="PS50103"/>
    </source>
</evidence>
<evidence type="ECO:0000256" key="3">
    <source>
        <dbReference type="ARBA" id="ARBA00022723"/>
    </source>
</evidence>
<reference evidence="12" key="2">
    <citation type="journal article" date="2013" name="Nat. Genet.">
        <title>The draft genomes of soft-shell turtle and green sea turtle yield insights into the development and evolution of the turtle-specific body plan.</title>
        <authorList>
            <person name="Wang Z."/>
            <person name="Pascual-Anaya J."/>
            <person name="Zadissa A."/>
            <person name="Li W."/>
            <person name="Niimura Y."/>
            <person name="Huang Z."/>
            <person name="Li C."/>
            <person name="White S."/>
            <person name="Xiong Z."/>
            <person name="Fang D."/>
            <person name="Wang B."/>
            <person name="Ming Y."/>
            <person name="Chen Y."/>
            <person name="Zheng Y."/>
            <person name="Kuraku S."/>
            <person name="Pignatelli M."/>
            <person name="Herrero J."/>
            <person name="Beal K."/>
            <person name="Nozawa M."/>
            <person name="Li Q."/>
            <person name="Wang J."/>
            <person name="Zhang H."/>
            <person name="Yu L."/>
            <person name="Shigenobu S."/>
            <person name="Wang J."/>
            <person name="Liu J."/>
            <person name="Flicek P."/>
            <person name="Searle S."/>
            <person name="Wang J."/>
            <person name="Kuratani S."/>
            <person name="Yin Y."/>
            <person name="Aken B."/>
            <person name="Zhang G."/>
            <person name="Irie N."/>
        </authorList>
    </citation>
    <scope>NUCLEOTIDE SEQUENCE [LARGE SCALE GENOMIC DNA]</scope>
    <source>
        <strain evidence="12">Daiwa-1</strain>
    </source>
</reference>
<keyword evidence="4" id="KW-0677">Repeat</keyword>
<evidence type="ECO:0000256" key="6">
    <source>
        <dbReference type="ARBA" id="ARBA00022833"/>
    </source>
</evidence>
<dbReference type="PANTHER" id="PTHR14928:SF6">
    <property type="entry name" value="ZINC FINGER CCCH DOMAIN-CONTAINING PROTEIN 7B"/>
    <property type="match status" value="1"/>
</dbReference>
<dbReference type="Proteomes" id="UP000007267">
    <property type="component" value="Unassembled WGS sequence"/>
</dbReference>
<dbReference type="STRING" id="13735.ENSPSIP00000006360"/>
<dbReference type="FunFam" id="1.25.40.10:FF:000070">
    <property type="entry name" value="zinc finger CCCH domain-containing protein 7B"/>
    <property type="match status" value="1"/>
</dbReference>
<feature type="zinc finger region" description="C3H1-type" evidence="9">
    <location>
        <begin position="767"/>
        <end position="795"/>
    </location>
</feature>
<dbReference type="GO" id="GO:0005634">
    <property type="term" value="C:nucleus"/>
    <property type="evidence" value="ECO:0007669"/>
    <property type="project" value="UniProtKB-SubCell"/>
</dbReference>
<dbReference type="SMART" id="SM00356">
    <property type="entry name" value="ZnF_C3H1"/>
    <property type="match status" value="4"/>
</dbReference>
<dbReference type="PROSITE" id="PS50103">
    <property type="entry name" value="ZF_C3H1"/>
    <property type="match status" value="4"/>
</dbReference>